<keyword evidence="5" id="KW-0999">Mitochondrion inner membrane</keyword>
<name>A0AAD8FVG9_ACIOX</name>
<dbReference type="GO" id="GO:0045277">
    <property type="term" value="C:respiratory chain complex IV"/>
    <property type="evidence" value="ECO:0007669"/>
    <property type="project" value="InterPro"/>
</dbReference>
<accession>A0AAD8FVG9</accession>
<dbReference type="CDD" id="cd00930">
    <property type="entry name" value="Cyt_c_Oxidase_VIII"/>
    <property type="match status" value="1"/>
</dbReference>
<dbReference type="SUPFAM" id="SSF81431">
    <property type="entry name" value="Mitochondrial cytochrome c oxidase subunit VIIIb (aka IX)"/>
    <property type="match status" value="1"/>
</dbReference>
<dbReference type="EMBL" id="JAGXEW010000023">
    <property type="protein sequence ID" value="KAK1158850.1"/>
    <property type="molecule type" value="Genomic_DNA"/>
</dbReference>
<dbReference type="InterPro" id="IPR036548">
    <property type="entry name" value="Cyt_c_oxidase_su8_sf"/>
</dbReference>
<feature type="transmembrane region" description="Helical" evidence="10">
    <location>
        <begin position="40"/>
        <end position="61"/>
    </location>
</feature>
<dbReference type="Proteomes" id="UP001230051">
    <property type="component" value="Unassembled WGS sequence"/>
</dbReference>
<keyword evidence="9 10" id="KW-0472">Membrane</keyword>
<dbReference type="GO" id="GO:0006123">
    <property type="term" value="P:mitochondrial electron transport, cytochrome c to oxygen"/>
    <property type="evidence" value="ECO:0007669"/>
    <property type="project" value="InterPro"/>
</dbReference>
<evidence type="ECO:0000256" key="2">
    <source>
        <dbReference type="ARBA" id="ARBA00004673"/>
    </source>
</evidence>
<keyword evidence="8" id="KW-0496">Mitochondrion</keyword>
<comment type="similarity">
    <text evidence="3">Belongs to the cytochrome c oxidase VIII family.</text>
</comment>
<dbReference type="AlphaFoldDB" id="A0AAD8FVG9"/>
<dbReference type="Gene3D" id="4.10.81.10">
    <property type="entry name" value="Cytochrome c oxidase, subunit 8"/>
    <property type="match status" value="1"/>
</dbReference>
<dbReference type="Pfam" id="PF02285">
    <property type="entry name" value="COX8"/>
    <property type="match status" value="1"/>
</dbReference>
<evidence type="ECO:0000256" key="4">
    <source>
        <dbReference type="ARBA" id="ARBA00022692"/>
    </source>
</evidence>
<organism evidence="11 12">
    <name type="scientific">Acipenser oxyrinchus oxyrinchus</name>
    <dbReference type="NCBI Taxonomy" id="40147"/>
    <lineage>
        <taxon>Eukaryota</taxon>
        <taxon>Metazoa</taxon>
        <taxon>Chordata</taxon>
        <taxon>Craniata</taxon>
        <taxon>Vertebrata</taxon>
        <taxon>Euteleostomi</taxon>
        <taxon>Actinopterygii</taxon>
        <taxon>Chondrostei</taxon>
        <taxon>Acipenseriformes</taxon>
        <taxon>Acipenseridae</taxon>
        <taxon>Acipenser</taxon>
    </lineage>
</organism>
<evidence type="ECO:0000256" key="6">
    <source>
        <dbReference type="ARBA" id="ARBA00022946"/>
    </source>
</evidence>
<keyword evidence="4 10" id="KW-0812">Transmembrane</keyword>
<comment type="caution">
    <text evidence="11">The sequence shown here is derived from an EMBL/GenBank/DDBJ whole genome shotgun (WGS) entry which is preliminary data.</text>
</comment>
<dbReference type="GO" id="GO:0005743">
    <property type="term" value="C:mitochondrial inner membrane"/>
    <property type="evidence" value="ECO:0007669"/>
    <property type="project" value="UniProtKB-SubCell"/>
</dbReference>
<dbReference type="PANTHER" id="PTHR16717:SF7">
    <property type="entry name" value="CYTOCHROME C OXIDASE SUBUNIT 8A, MITOCHONDRIAL-LIKE"/>
    <property type="match status" value="1"/>
</dbReference>
<gene>
    <name evidence="11" type="ORF">AOXY_G22617</name>
</gene>
<sequence>MSLLRKGVVSSGRLLRGNKILVLQRAHIYSKPPKDKIGPAQTLFTISVFAVTLLTPAGWILHHLPEYHKR</sequence>
<evidence type="ECO:0000313" key="11">
    <source>
        <dbReference type="EMBL" id="KAK1158850.1"/>
    </source>
</evidence>
<evidence type="ECO:0000256" key="8">
    <source>
        <dbReference type="ARBA" id="ARBA00023128"/>
    </source>
</evidence>
<evidence type="ECO:0000256" key="3">
    <source>
        <dbReference type="ARBA" id="ARBA00010117"/>
    </source>
</evidence>
<comment type="subcellular location">
    <subcellularLocation>
        <location evidence="1">Mitochondrion inner membrane</location>
        <topology evidence="1">Single-pass membrane protein</topology>
    </subcellularLocation>
</comment>
<evidence type="ECO:0000313" key="12">
    <source>
        <dbReference type="Proteomes" id="UP001230051"/>
    </source>
</evidence>
<comment type="pathway">
    <text evidence="2">Energy metabolism; oxidative phosphorylation.</text>
</comment>
<proteinExistence type="inferred from homology"/>
<keyword evidence="12" id="KW-1185">Reference proteome</keyword>
<evidence type="ECO:0000256" key="1">
    <source>
        <dbReference type="ARBA" id="ARBA00004434"/>
    </source>
</evidence>
<evidence type="ECO:0000256" key="7">
    <source>
        <dbReference type="ARBA" id="ARBA00022989"/>
    </source>
</evidence>
<keyword evidence="6" id="KW-0809">Transit peptide</keyword>
<dbReference type="PANTHER" id="PTHR16717">
    <property type="entry name" value="CYTOCHROME C OXIDASE POLYPEPTIDE VIII"/>
    <property type="match status" value="1"/>
</dbReference>
<evidence type="ECO:0000256" key="5">
    <source>
        <dbReference type="ARBA" id="ARBA00022792"/>
    </source>
</evidence>
<evidence type="ECO:0000256" key="10">
    <source>
        <dbReference type="SAM" id="Phobius"/>
    </source>
</evidence>
<dbReference type="InterPro" id="IPR003205">
    <property type="entry name" value="Cyt_c_oxidase_su8"/>
</dbReference>
<keyword evidence="7 10" id="KW-1133">Transmembrane helix</keyword>
<protein>
    <submittedName>
        <fullName evidence="11">Cytochrome c oxidase subunit 8A, mitochondrial-like</fullName>
    </submittedName>
</protein>
<evidence type="ECO:0000256" key="9">
    <source>
        <dbReference type="ARBA" id="ARBA00023136"/>
    </source>
</evidence>
<reference evidence="11" key="1">
    <citation type="submission" date="2022-02" db="EMBL/GenBank/DDBJ databases">
        <title>Atlantic sturgeon de novo genome assembly.</title>
        <authorList>
            <person name="Stock M."/>
            <person name="Klopp C."/>
            <person name="Guiguen Y."/>
            <person name="Cabau C."/>
            <person name="Parinello H."/>
            <person name="Santidrian Yebra-Pimentel E."/>
            <person name="Kuhl H."/>
            <person name="Dirks R.P."/>
            <person name="Guessner J."/>
            <person name="Wuertz S."/>
            <person name="Du K."/>
            <person name="Schartl M."/>
        </authorList>
    </citation>
    <scope>NUCLEOTIDE SEQUENCE</scope>
    <source>
        <strain evidence="11">STURGEONOMICS-FGT-2020</strain>
        <tissue evidence="11">Whole blood</tissue>
    </source>
</reference>